<dbReference type="RefSeq" id="WP_194107684.1">
    <property type="nucleotide sequence ID" value="NZ_JADFFM010000002.1"/>
</dbReference>
<organism evidence="2 3">
    <name type="scientific">Mucilaginibacter boryungensis</name>
    <dbReference type="NCBI Taxonomy" id="768480"/>
    <lineage>
        <taxon>Bacteria</taxon>
        <taxon>Pseudomonadati</taxon>
        <taxon>Bacteroidota</taxon>
        <taxon>Sphingobacteriia</taxon>
        <taxon>Sphingobacteriales</taxon>
        <taxon>Sphingobacteriaceae</taxon>
        <taxon>Mucilaginibacter</taxon>
    </lineage>
</organism>
<sequence>MLKASALYMVIVIALVISVLCSSIIAGGYYYRTYYQQSFRYDQLRNNCISGINLLLTADTEYPEEKKISLYGGGDDSILLQKRDWGIFDVGTVQAYIQTDTIKKAFSLANGIDSARWSALYVIDEDRSLSVSGNTHLRGNVFIPKAGIREAYVNNQAYTGNKRIITGGVRNSDKQLPDLLAQRLQGIKEQQKNGLAIHNEMSKVDSLSVSFFNLTKSFNFKKTPVSLSNITLSGNIILFSDTSLIVDSTSKLDNILIFARSITVKSGFKGNCQLFATDSISIGQRCTFTYPSCAGIIGMDDKSSVVKKISVQDHSIFNGSVFIYQKDEPKFPPIINLGKNVKLSGQVYVKGLFNLKDGVGIYGSVFTNRFIYQTAYTRYENYLINLDVDVLKISPYYLSSDLFPAISKKRKVLQWLR</sequence>
<evidence type="ECO:0000313" key="3">
    <source>
        <dbReference type="Proteomes" id="UP000632774"/>
    </source>
</evidence>
<comment type="caution">
    <text evidence="2">The sequence shown here is derived from an EMBL/GenBank/DDBJ whole genome shotgun (WGS) entry which is preliminary data.</text>
</comment>
<dbReference type="Proteomes" id="UP000632774">
    <property type="component" value="Unassembled WGS sequence"/>
</dbReference>
<reference evidence="2 3" key="1">
    <citation type="submission" date="2020-10" db="EMBL/GenBank/DDBJ databases">
        <title>Mucilaginibacter mali sp. nov., isolated from rhizosphere soil of apple orchard.</title>
        <authorList>
            <person name="Lee J.-S."/>
            <person name="Kim H.S."/>
            <person name="Kim J.-S."/>
        </authorList>
    </citation>
    <scope>NUCLEOTIDE SEQUENCE [LARGE SCALE GENOMIC DNA]</scope>
    <source>
        <strain evidence="2 3">KCTC 23157</strain>
    </source>
</reference>
<name>A0ABR9XM05_9SPHI</name>
<feature type="transmembrane region" description="Helical" evidence="1">
    <location>
        <begin position="6"/>
        <end position="31"/>
    </location>
</feature>
<keyword evidence="1" id="KW-0812">Transmembrane</keyword>
<accession>A0ABR9XM05</accession>
<keyword evidence="3" id="KW-1185">Reference proteome</keyword>
<protein>
    <recommendedName>
        <fullName evidence="4">Cytoskeletal protein CcmA (Bactofilin family)</fullName>
    </recommendedName>
</protein>
<evidence type="ECO:0008006" key="4">
    <source>
        <dbReference type="Google" id="ProtNLM"/>
    </source>
</evidence>
<evidence type="ECO:0000313" key="2">
    <source>
        <dbReference type="EMBL" id="MBE9668270.1"/>
    </source>
</evidence>
<evidence type="ECO:0000256" key="1">
    <source>
        <dbReference type="SAM" id="Phobius"/>
    </source>
</evidence>
<keyword evidence="1" id="KW-1133">Transmembrane helix</keyword>
<gene>
    <name evidence="2" type="ORF">IRJ18_18010</name>
</gene>
<proteinExistence type="predicted"/>
<dbReference type="EMBL" id="JADFFM010000002">
    <property type="protein sequence ID" value="MBE9668270.1"/>
    <property type="molecule type" value="Genomic_DNA"/>
</dbReference>
<keyword evidence="1" id="KW-0472">Membrane</keyword>